<dbReference type="Pfam" id="PF14302">
    <property type="entry name" value="DUF4377"/>
    <property type="match status" value="1"/>
</dbReference>
<dbReference type="Gene3D" id="2.40.128.270">
    <property type="match status" value="1"/>
</dbReference>
<feature type="domain" description="DUF306" evidence="1">
    <location>
        <begin position="147"/>
        <end position="251"/>
    </location>
</feature>
<gene>
    <name evidence="3" type="ORF">LCGC14_1485120</name>
</gene>
<dbReference type="PROSITE" id="PS51257">
    <property type="entry name" value="PROKAR_LIPOPROTEIN"/>
    <property type="match status" value="1"/>
</dbReference>
<organism evidence="3">
    <name type="scientific">marine sediment metagenome</name>
    <dbReference type="NCBI Taxonomy" id="412755"/>
    <lineage>
        <taxon>unclassified sequences</taxon>
        <taxon>metagenomes</taxon>
        <taxon>ecological metagenomes</taxon>
    </lineage>
</organism>
<feature type="domain" description="DUF4377" evidence="2">
    <location>
        <begin position="58"/>
        <end position="137"/>
    </location>
</feature>
<evidence type="ECO:0000259" key="1">
    <source>
        <dbReference type="Pfam" id="PF03724"/>
    </source>
</evidence>
<evidence type="ECO:0000313" key="3">
    <source>
        <dbReference type="EMBL" id="KKM66050.1"/>
    </source>
</evidence>
<dbReference type="AlphaFoldDB" id="A0A0F9LNX2"/>
<evidence type="ECO:0000259" key="2">
    <source>
        <dbReference type="Pfam" id="PF14302"/>
    </source>
</evidence>
<dbReference type="InterPro" id="IPR025485">
    <property type="entry name" value="DUF4377"/>
</dbReference>
<comment type="caution">
    <text evidence="3">The sequence shown here is derived from an EMBL/GenBank/DDBJ whole genome shotgun (WGS) entry which is preliminary data.</text>
</comment>
<dbReference type="InterPro" id="IPR005184">
    <property type="entry name" value="DUF306_Meta_HslJ"/>
</dbReference>
<protein>
    <recommendedName>
        <fullName evidence="4">DUF4377 domain-containing protein</fullName>
    </recommendedName>
</protein>
<dbReference type="PANTHER" id="PTHR35535">
    <property type="entry name" value="HEAT SHOCK PROTEIN HSLJ"/>
    <property type="match status" value="1"/>
</dbReference>
<dbReference type="InterPro" id="IPR038670">
    <property type="entry name" value="HslJ-like_sf"/>
</dbReference>
<sequence length="254" mass="28763">MLALLNKPMKESMMEKRFIFILCLSLSVFACSKTDHDNDAETTKIEAVSLQNNEQVYWVNSLKSECTGVGSMECLQIQKGDELKPNGWTLLYSPIEGFEYEQGYVYKIIVNEQAIAAEHVPADASSIKYRLVKVIQKNRDDSLRLNDIWALESINGETIDLDNGERPRLEINLHKKQIFGTDGCNNFSGGIKSLDQKSMIFGAIASTRKACMNMETSNKFNRNMANVQSYSLEGLKLHLNDIQGNELFVFRKVD</sequence>
<dbReference type="EMBL" id="LAZR01010609">
    <property type="protein sequence ID" value="KKM66050.1"/>
    <property type="molecule type" value="Genomic_DNA"/>
</dbReference>
<reference evidence="3" key="1">
    <citation type="journal article" date="2015" name="Nature">
        <title>Complex archaea that bridge the gap between prokaryotes and eukaryotes.</title>
        <authorList>
            <person name="Spang A."/>
            <person name="Saw J.H."/>
            <person name="Jorgensen S.L."/>
            <person name="Zaremba-Niedzwiedzka K."/>
            <person name="Martijn J."/>
            <person name="Lind A.E."/>
            <person name="van Eijk R."/>
            <person name="Schleper C."/>
            <person name="Guy L."/>
            <person name="Ettema T.J."/>
        </authorList>
    </citation>
    <scope>NUCLEOTIDE SEQUENCE</scope>
</reference>
<accession>A0A0F9LNX2</accession>
<proteinExistence type="predicted"/>
<dbReference type="InterPro" id="IPR053147">
    <property type="entry name" value="Hsp_HslJ-like"/>
</dbReference>
<evidence type="ECO:0008006" key="4">
    <source>
        <dbReference type="Google" id="ProtNLM"/>
    </source>
</evidence>
<name>A0A0F9LNX2_9ZZZZ</name>
<dbReference type="PANTHER" id="PTHR35535:SF2">
    <property type="entry name" value="DUF306 DOMAIN-CONTAINING PROTEIN"/>
    <property type="match status" value="1"/>
</dbReference>
<dbReference type="Pfam" id="PF03724">
    <property type="entry name" value="META"/>
    <property type="match status" value="1"/>
</dbReference>